<keyword evidence="9" id="KW-1185">Reference proteome</keyword>
<dbReference type="PANTHER" id="PTHR23531:SF1">
    <property type="entry name" value="QUINOLENE RESISTANCE PROTEIN NORA"/>
    <property type="match status" value="1"/>
</dbReference>
<dbReference type="STRING" id="28034.BFX07_10150"/>
<evidence type="ECO:0000256" key="5">
    <source>
        <dbReference type="ARBA" id="ARBA00023136"/>
    </source>
</evidence>
<organism evidence="8 9">
    <name type="scientific">Sulfobacillus thermosulfidooxidans (strain DSM 9293 / VKM B-1269 / AT-1)</name>
    <dbReference type="NCBI Taxonomy" id="929705"/>
    <lineage>
        <taxon>Bacteria</taxon>
        <taxon>Bacillati</taxon>
        <taxon>Bacillota</taxon>
        <taxon>Clostridia</taxon>
        <taxon>Eubacteriales</taxon>
        <taxon>Clostridiales Family XVII. Incertae Sedis</taxon>
        <taxon>Sulfobacillus</taxon>
    </lineage>
</organism>
<dbReference type="RefSeq" id="WP_020376420.1">
    <property type="nucleotide sequence ID" value="NZ_FWWY01000001.1"/>
</dbReference>
<sequence>MKRRWNLNLASKSSAVIYLILILTFLARANSSMMQSNNPLYAHSLGAQLAEVGLTTSVYAVVTMMVRFGYSARVNLHDVPRVMTVGFVLLTLAISGVLLSHNFVEFLLAVALAGVSTALIMPHLLSLMGALSPQEDREKNLSYYSLALSTSLVVAPILGTLILTHVALKGLYVLLLTFALIGLGVMTLNYRRFQQRLLKDEKPKGFKLRSALSDLVHNPTYMRSFASLFLFNLSFAAAMSYGGLDVKDRFGLSYSLVELVLTSFFVASLLGRLVVSRFVRQKKLERKATWMFWSLGIGGVGLGLMGWAPSLIVFLIGFWLLAWPHAVLFPLVSMRIASSVDRHLLVAANTIAQSSFDLSGTFGPLALSLVISQGHIGWGFWLIGLIQFVGMGIMATEARKEFLTRRQVRDSRGLAG</sequence>
<gene>
    <name evidence="8" type="ORF">SAMN00768000_0547</name>
</gene>
<keyword evidence="2" id="KW-0813">Transport</keyword>
<feature type="domain" description="Major facilitator superfamily (MFS) profile" evidence="7">
    <location>
        <begin position="16"/>
        <end position="402"/>
    </location>
</feature>
<evidence type="ECO:0000256" key="6">
    <source>
        <dbReference type="SAM" id="Phobius"/>
    </source>
</evidence>
<dbReference type="Pfam" id="PF07690">
    <property type="entry name" value="MFS_1"/>
    <property type="match status" value="1"/>
</dbReference>
<dbReference type="InterPro" id="IPR036259">
    <property type="entry name" value="MFS_trans_sf"/>
</dbReference>
<keyword evidence="4 6" id="KW-1133">Transmembrane helix</keyword>
<dbReference type="GO" id="GO:0005886">
    <property type="term" value="C:plasma membrane"/>
    <property type="evidence" value="ECO:0007669"/>
    <property type="project" value="UniProtKB-SubCell"/>
</dbReference>
<dbReference type="PROSITE" id="PS50850">
    <property type="entry name" value="MFS"/>
    <property type="match status" value="1"/>
</dbReference>
<name>A0A1W1W7W7_SULTA</name>
<evidence type="ECO:0000256" key="1">
    <source>
        <dbReference type="ARBA" id="ARBA00004651"/>
    </source>
</evidence>
<reference evidence="9" key="1">
    <citation type="submission" date="2017-04" db="EMBL/GenBank/DDBJ databases">
        <authorList>
            <person name="Varghese N."/>
            <person name="Submissions S."/>
        </authorList>
    </citation>
    <scope>NUCLEOTIDE SEQUENCE [LARGE SCALE GENOMIC DNA]</scope>
    <source>
        <strain evidence="9">DSM 9293</strain>
    </source>
</reference>
<accession>A0A1W1W7W7</accession>
<evidence type="ECO:0000259" key="7">
    <source>
        <dbReference type="PROSITE" id="PS50850"/>
    </source>
</evidence>
<comment type="subcellular location">
    <subcellularLocation>
        <location evidence="1">Cell membrane</location>
        <topology evidence="1">Multi-pass membrane protein</topology>
    </subcellularLocation>
</comment>
<dbReference type="InterPro" id="IPR052714">
    <property type="entry name" value="MFS_Exporter"/>
</dbReference>
<feature type="transmembrane region" description="Helical" evidence="6">
    <location>
        <begin position="256"/>
        <end position="275"/>
    </location>
</feature>
<dbReference type="InterPro" id="IPR020846">
    <property type="entry name" value="MFS_dom"/>
</dbReference>
<dbReference type="GO" id="GO:0022857">
    <property type="term" value="F:transmembrane transporter activity"/>
    <property type="evidence" value="ECO:0007669"/>
    <property type="project" value="InterPro"/>
</dbReference>
<keyword evidence="5 6" id="KW-0472">Membrane</keyword>
<evidence type="ECO:0000256" key="4">
    <source>
        <dbReference type="ARBA" id="ARBA00022989"/>
    </source>
</evidence>
<evidence type="ECO:0000313" key="8">
    <source>
        <dbReference type="EMBL" id="SMC02355.1"/>
    </source>
</evidence>
<keyword evidence="3 6" id="KW-0812">Transmembrane</keyword>
<dbReference type="Gene3D" id="1.20.1250.20">
    <property type="entry name" value="MFS general substrate transporter like domains"/>
    <property type="match status" value="2"/>
</dbReference>
<feature type="transmembrane region" description="Helical" evidence="6">
    <location>
        <begin position="82"/>
        <end position="100"/>
    </location>
</feature>
<feature type="transmembrane region" description="Helical" evidence="6">
    <location>
        <begin position="106"/>
        <end position="131"/>
    </location>
</feature>
<evidence type="ECO:0000313" key="9">
    <source>
        <dbReference type="Proteomes" id="UP000192660"/>
    </source>
</evidence>
<feature type="transmembrane region" description="Helical" evidence="6">
    <location>
        <begin position="225"/>
        <end position="244"/>
    </location>
</feature>
<feature type="transmembrane region" description="Helical" evidence="6">
    <location>
        <begin position="143"/>
        <end position="164"/>
    </location>
</feature>
<feature type="transmembrane region" description="Helical" evidence="6">
    <location>
        <begin position="170"/>
        <end position="190"/>
    </location>
</feature>
<evidence type="ECO:0000256" key="3">
    <source>
        <dbReference type="ARBA" id="ARBA00022692"/>
    </source>
</evidence>
<dbReference type="InterPro" id="IPR011701">
    <property type="entry name" value="MFS"/>
</dbReference>
<protein>
    <submittedName>
        <fullName evidence="8">Predicted arabinose efflux permease, MFS family</fullName>
    </submittedName>
</protein>
<dbReference type="SUPFAM" id="SSF103473">
    <property type="entry name" value="MFS general substrate transporter"/>
    <property type="match status" value="1"/>
</dbReference>
<feature type="transmembrane region" description="Helical" evidence="6">
    <location>
        <begin position="376"/>
        <end position="396"/>
    </location>
</feature>
<dbReference type="OrthoDB" id="2079492at2"/>
<dbReference type="EMBL" id="FWWY01000001">
    <property type="protein sequence ID" value="SMC02355.1"/>
    <property type="molecule type" value="Genomic_DNA"/>
</dbReference>
<dbReference type="PANTHER" id="PTHR23531">
    <property type="entry name" value="QUINOLENE RESISTANCE PROTEIN NORA"/>
    <property type="match status" value="1"/>
</dbReference>
<evidence type="ECO:0000256" key="2">
    <source>
        <dbReference type="ARBA" id="ARBA00022448"/>
    </source>
</evidence>
<feature type="transmembrane region" description="Helical" evidence="6">
    <location>
        <begin position="47"/>
        <end position="70"/>
    </location>
</feature>
<dbReference type="AlphaFoldDB" id="A0A1W1W7W7"/>
<proteinExistence type="predicted"/>
<feature type="transmembrane region" description="Helical" evidence="6">
    <location>
        <begin position="287"/>
        <end position="305"/>
    </location>
</feature>
<dbReference type="Proteomes" id="UP000192660">
    <property type="component" value="Unassembled WGS sequence"/>
</dbReference>